<proteinExistence type="predicted"/>
<dbReference type="Gene3D" id="3.10.120.10">
    <property type="entry name" value="Cytochrome b5-like heme/steroid binding domain"/>
    <property type="match status" value="1"/>
</dbReference>
<dbReference type="AlphaFoldDB" id="A0A437SVK1"/>
<dbReference type="Pfam" id="PF00173">
    <property type="entry name" value="Cyt-b5"/>
    <property type="match status" value="1"/>
</dbReference>
<gene>
    <name evidence="2" type="ORF">EJK17_04415</name>
</gene>
<accession>A0A437SVK1</accession>
<dbReference type="RefSeq" id="WP_103662430.1">
    <property type="nucleotide sequence ID" value="NZ_ML136878.1"/>
</dbReference>
<evidence type="ECO:0000259" key="1">
    <source>
        <dbReference type="SMART" id="SM01117"/>
    </source>
</evidence>
<dbReference type="SUPFAM" id="SSF55856">
    <property type="entry name" value="Cytochrome b5-like heme/steroid binding domain"/>
    <property type="match status" value="1"/>
</dbReference>
<reference evidence="2 3" key="1">
    <citation type="submission" date="2018-12" db="EMBL/GenBank/DDBJ databases">
        <authorList>
            <person name="Meng J."/>
        </authorList>
    </citation>
    <scope>NUCLEOTIDE SEQUENCE [LARGE SCALE GENOMIC DNA]</scope>
    <source>
        <strain evidence="2 3">HT111-2</strain>
    </source>
</reference>
<dbReference type="InterPro" id="IPR036400">
    <property type="entry name" value="Cyt_B5-like_heme/steroid_sf"/>
</dbReference>
<dbReference type="EMBL" id="RXIA01000010">
    <property type="protein sequence ID" value="RVU70954.1"/>
    <property type="molecule type" value="Genomic_DNA"/>
</dbReference>
<organism evidence="2 3">
    <name type="scientific">Lactobacillus xujianguonis</name>
    <dbReference type="NCBI Taxonomy" id="2495899"/>
    <lineage>
        <taxon>Bacteria</taxon>
        <taxon>Bacillati</taxon>
        <taxon>Bacillota</taxon>
        <taxon>Bacilli</taxon>
        <taxon>Lactobacillales</taxon>
        <taxon>Lactobacillaceae</taxon>
        <taxon>Lactobacillus</taxon>
    </lineage>
</organism>
<dbReference type="SMART" id="SM01117">
    <property type="entry name" value="Cyt-b5"/>
    <property type="match status" value="1"/>
</dbReference>
<dbReference type="InterPro" id="IPR001199">
    <property type="entry name" value="Cyt_B5-like_heme/steroid-bd"/>
</dbReference>
<protein>
    <submittedName>
        <fullName evidence="2">Cytochrome B5</fullName>
    </submittedName>
</protein>
<evidence type="ECO:0000313" key="3">
    <source>
        <dbReference type="Proteomes" id="UP000288291"/>
    </source>
</evidence>
<sequence length="78" mass="8481">MTERTFTREELAKFDGEDGREAYVAVNGVVYDMTGNPHVKASAHHGNLAGQDITEAIMRSGHGDKVMAHLKVVGKLVD</sequence>
<dbReference type="Proteomes" id="UP000288291">
    <property type="component" value="Unassembled WGS sequence"/>
</dbReference>
<evidence type="ECO:0000313" key="2">
    <source>
        <dbReference type="EMBL" id="RVU70954.1"/>
    </source>
</evidence>
<comment type="caution">
    <text evidence="2">The sequence shown here is derived from an EMBL/GenBank/DDBJ whole genome shotgun (WGS) entry which is preliminary data.</text>
</comment>
<name>A0A437SVK1_9LACO</name>
<keyword evidence="3" id="KW-1185">Reference proteome</keyword>
<feature type="domain" description="Cytochrome b5 heme-binding" evidence="1">
    <location>
        <begin position="6"/>
        <end position="77"/>
    </location>
</feature>